<dbReference type="CDD" id="cd05009">
    <property type="entry name" value="SIS_GlmS_GlmD_2"/>
    <property type="match status" value="1"/>
</dbReference>
<sequence length="345" mass="36005">MTMHASDTLMYREAHESADVVARQFAANERVVGELAAALRARPPRFIVTCARGSSDHAAAYAKYVFETQLGIVTASASPSVTSVYAAPQQWEGALFIAISQSGKSPDLVRNAQAAKTAGARVVAMVNVEDSPLAAIADTVIPLHAGPERSVAATKSYLAALAAILHLCARWHGDAKLLAALEALPGALRAGWDADWSALVDGLADAHNLFVVGRGFGFAAALEAALKFKETCGLHAEAFSAAEVKHGPMALVGPDFPVLCFAQDDGTLESTLAVANEFRGRGAQVLVAAPGLAGEGFLPLASGLPAICTPLLTIQSFYRAASALALRRGYNPDVPPHLNKVTETV</sequence>
<dbReference type="EMBL" id="JBFOHK010000002">
    <property type="protein sequence ID" value="MEW9571713.1"/>
    <property type="molecule type" value="Genomic_DNA"/>
</dbReference>
<dbReference type="Gene3D" id="3.40.50.10490">
    <property type="entry name" value="Glucose-6-phosphate isomerase like protein, domain 1"/>
    <property type="match status" value="2"/>
</dbReference>
<keyword evidence="4" id="KW-1185">Reference proteome</keyword>
<name>A0ABV3QD01_9GAMM</name>
<evidence type="ECO:0000259" key="2">
    <source>
        <dbReference type="PROSITE" id="PS51464"/>
    </source>
</evidence>
<evidence type="ECO:0000313" key="4">
    <source>
        <dbReference type="Proteomes" id="UP001556220"/>
    </source>
</evidence>
<dbReference type="CDD" id="cd05008">
    <property type="entry name" value="SIS_GlmS_GlmD_1"/>
    <property type="match status" value="1"/>
</dbReference>
<keyword evidence="1" id="KW-0677">Repeat</keyword>
<dbReference type="InterPro" id="IPR035490">
    <property type="entry name" value="GlmS/FrlB_SIS"/>
</dbReference>
<accession>A0ABV3QD01</accession>
<dbReference type="InterPro" id="IPR001347">
    <property type="entry name" value="SIS_dom"/>
</dbReference>
<dbReference type="Pfam" id="PF01380">
    <property type="entry name" value="SIS"/>
    <property type="match status" value="2"/>
</dbReference>
<dbReference type="PANTHER" id="PTHR10937:SF8">
    <property type="entry name" value="AMINOTRANSFERASE-RELATED"/>
    <property type="match status" value="1"/>
</dbReference>
<gene>
    <name evidence="3" type="ORF">ABQJ54_08110</name>
</gene>
<organism evidence="3 4">
    <name type="scientific">Rhodanobacter lycopersici</name>
    <dbReference type="NCBI Taxonomy" id="3162487"/>
    <lineage>
        <taxon>Bacteria</taxon>
        <taxon>Pseudomonadati</taxon>
        <taxon>Pseudomonadota</taxon>
        <taxon>Gammaproteobacteria</taxon>
        <taxon>Lysobacterales</taxon>
        <taxon>Rhodanobacteraceae</taxon>
        <taxon>Rhodanobacter</taxon>
    </lineage>
</organism>
<keyword evidence="3" id="KW-0378">Hydrolase</keyword>
<dbReference type="Proteomes" id="UP001556220">
    <property type="component" value="Unassembled WGS sequence"/>
</dbReference>
<proteinExistence type="predicted"/>
<dbReference type="SUPFAM" id="SSF53697">
    <property type="entry name" value="SIS domain"/>
    <property type="match status" value="1"/>
</dbReference>
<evidence type="ECO:0000256" key="1">
    <source>
        <dbReference type="ARBA" id="ARBA00022737"/>
    </source>
</evidence>
<dbReference type="InterPro" id="IPR035466">
    <property type="entry name" value="GlmS/AgaS_SIS"/>
</dbReference>
<dbReference type="PROSITE" id="PS51464">
    <property type="entry name" value="SIS"/>
    <property type="match status" value="2"/>
</dbReference>
<feature type="domain" description="SIS" evidence="2">
    <location>
        <begin position="35"/>
        <end position="177"/>
    </location>
</feature>
<feature type="domain" description="SIS" evidence="2">
    <location>
        <begin position="199"/>
        <end position="335"/>
    </location>
</feature>
<dbReference type="GO" id="GO:0016787">
    <property type="term" value="F:hydrolase activity"/>
    <property type="evidence" value="ECO:0007669"/>
    <property type="project" value="UniProtKB-KW"/>
</dbReference>
<dbReference type="PANTHER" id="PTHR10937">
    <property type="entry name" value="GLUCOSAMINE--FRUCTOSE-6-PHOSPHATE AMINOTRANSFERASE, ISOMERIZING"/>
    <property type="match status" value="1"/>
</dbReference>
<protein>
    <submittedName>
        <fullName evidence="3">SIS domain-containing protein</fullName>
        <ecNumber evidence="3">3.5.-.-</ecNumber>
    </submittedName>
</protein>
<reference evidence="3 4" key="1">
    <citation type="submission" date="2024-06" db="EMBL/GenBank/DDBJ databases">
        <authorList>
            <person name="Woo H."/>
        </authorList>
    </citation>
    <scope>NUCLEOTIDE SEQUENCE [LARGE SCALE GENOMIC DNA]</scope>
    <source>
        <strain evidence="3 4">Si-c</strain>
    </source>
</reference>
<comment type="caution">
    <text evidence="3">The sequence shown here is derived from an EMBL/GenBank/DDBJ whole genome shotgun (WGS) entry which is preliminary data.</text>
</comment>
<evidence type="ECO:0000313" key="3">
    <source>
        <dbReference type="EMBL" id="MEW9571713.1"/>
    </source>
</evidence>
<dbReference type="InterPro" id="IPR046348">
    <property type="entry name" value="SIS_dom_sf"/>
</dbReference>
<dbReference type="EC" id="3.5.-.-" evidence="3"/>